<feature type="region of interest" description="Disordered" evidence="1">
    <location>
        <begin position="411"/>
        <end position="435"/>
    </location>
</feature>
<comment type="caution">
    <text evidence="2">The sequence shown here is derived from an EMBL/GenBank/DDBJ whole genome shotgun (WGS) entry which is preliminary data.</text>
</comment>
<protein>
    <submittedName>
        <fullName evidence="2">Uncharacterized protein</fullName>
    </submittedName>
</protein>
<dbReference type="AlphaFoldDB" id="S7W9F0"/>
<dbReference type="InParanoid" id="S7W9F0"/>
<name>S7W9F0_SPRLO</name>
<keyword evidence="3" id="KW-1185">Reference proteome</keyword>
<organism evidence="2 3">
    <name type="scientific">Spraguea lophii (strain 42_110)</name>
    <name type="common">Microsporidian parasite</name>
    <dbReference type="NCBI Taxonomy" id="1358809"/>
    <lineage>
        <taxon>Eukaryota</taxon>
        <taxon>Fungi</taxon>
        <taxon>Fungi incertae sedis</taxon>
        <taxon>Microsporidia</taxon>
        <taxon>Spragueidae</taxon>
        <taxon>Spraguea</taxon>
    </lineage>
</organism>
<gene>
    <name evidence="2" type="ORF">SLOPH_771</name>
</gene>
<evidence type="ECO:0000313" key="3">
    <source>
        <dbReference type="Proteomes" id="UP000014978"/>
    </source>
</evidence>
<dbReference type="EMBL" id="ATCN01000220">
    <property type="protein sequence ID" value="EPR79501.1"/>
    <property type="molecule type" value="Genomic_DNA"/>
</dbReference>
<proteinExistence type="predicted"/>
<evidence type="ECO:0000313" key="2">
    <source>
        <dbReference type="EMBL" id="EPR79501.1"/>
    </source>
</evidence>
<reference evidence="3" key="1">
    <citation type="journal article" date="2013" name="PLoS Genet.">
        <title>The genome of Spraguea lophii and the basis of host-microsporidian interactions.</title>
        <authorList>
            <person name="Campbell S.E."/>
            <person name="Williams T.A."/>
            <person name="Yousuf A."/>
            <person name="Soanes D.M."/>
            <person name="Paszkiewicz K.H."/>
            <person name="Williams B.A.P."/>
        </authorList>
    </citation>
    <scope>NUCLEOTIDE SEQUENCE [LARGE SCALE GENOMIC DNA]</scope>
    <source>
        <strain evidence="3">42_110</strain>
    </source>
</reference>
<evidence type="ECO:0000256" key="1">
    <source>
        <dbReference type="SAM" id="MobiDB-lite"/>
    </source>
</evidence>
<accession>S7W9F0</accession>
<dbReference type="Proteomes" id="UP000014978">
    <property type="component" value="Unassembled WGS sequence"/>
</dbReference>
<sequence>MIVSLTKKIKSKYQVYKEKYPNINILLEKLELINCNSNSNMTSNNKNIIEESTSNFDNIQANNIYSIPAKNKTRTHTNEMILYCLNYLNLLQTNFTYKKEILQDNENRDTNKITEKEYLLNFLIFKNLSLMDQSSLTKDHIPIFCKIFNSTNTSSLIDKYIQKIENAPLDNITYTILVLAYFYYKRNNIVNNLETKIVKRLDLFKPFPADFDFFITNNQSIDTIVIKLYKYKNLKDESSFLNTFYDKYISKFCFKKSNNHKVKDKIKDILEHFHKRFTLALKLTDRNTIEDFLTNIFLKNSECIIDMKQKIKIIYSFYMDLYKINIIYNLSDILLNILGYDKYLYKLIIEETISSNNVKEEIKGTLPSNEIANIDNISNDITAKIETVLPPNKITNNRNIVKPTVKIENTLPSNKPTVKSEDTLPSNEITNNTNAGNDTIEEIKNILEEIDSVPETENNIKTEDFKKQYFILKKTPTITKYKNLLNYGCNMQYLILDELCSFIKYIDIIETKNLYKILKELLELSENIKIDVFVQRIYKIVDVIHKIFYKFYKEISKYKIKKKKTVKEEIDIKENELIIYTEYNNDIVDKLSSFVLKAFKFEIQVENRRKKKVKDNRKIEMMVNCIRKFQIYLIERNCNIKILKRRLIVIE</sequence>
<dbReference type="OrthoDB" id="2196381at2759"/>
<dbReference type="VEuPathDB" id="MicrosporidiaDB:SLOPH_771"/>
<dbReference type="HOGENOM" id="CLU_421019_0_0_1"/>